<dbReference type="Proteomes" id="UP000294933">
    <property type="component" value="Unassembled WGS sequence"/>
</dbReference>
<feature type="compositionally biased region" description="Low complexity" evidence="1">
    <location>
        <begin position="75"/>
        <end position="90"/>
    </location>
</feature>
<feature type="region of interest" description="Disordered" evidence="1">
    <location>
        <begin position="72"/>
        <end position="92"/>
    </location>
</feature>
<name>A0A4Y7PH96_9AGAM</name>
<evidence type="ECO:0000259" key="2">
    <source>
        <dbReference type="Pfam" id="PF13352"/>
    </source>
</evidence>
<dbReference type="AlphaFoldDB" id="A0A4Y7PH96"/>
<feature type="non-terminal residue" evidence="3">
    <location>
        <position position="442"/>
    </location>
</feature>
<dbReference type="InterPro" id="IPR025165">
    <property type="entry name" value="DUF4100"/>
</dbReference>
<feature type="non-terminal residue" evidence="3">
    <location>
        <position position="1"/>
    </location>
</feature>
<keyword evidence="4" id="KW-1185">Reference proteome</keyword>
<dbReference type="VEuPathDB" id="FungiDB:BD410DRAFT_846086"/>
<feature type="region of interest" description="Disordered" evidence="1">
    <location>
        <begin position="218"/>
        <end position="294"/>
    </location>
</feature>
<dbReference type="EMBL" id="ML170346">
    <property type="protein sequence ID" value="TDL14381.1"/>
    <property type="molecule type" value="Genomic_DNA"/>
</dbReference>
<gene>
    <name evidence="3" type="ORF">BD410DRAFT_846086</name>
</gene>
<reference evidence="3 4" key="1">
    <citation type="submission" date="2018-06" db="EMBL/GenBank/DDBJ databases">
        <title>A transcriptomic atlas of mushroom development highlights an independent origin of complex multicellularity.</title>
        <authorList>
            <consortium name="DOE Joint Genome Institute"/>
            <person name="Krizsan K."/>
            <person name="Almasi E."/>
            <person name="Merenyi Z."/>
            <person name="Sahu N."/>
            <person name="Viragh M."/>
            <person name="Koszo T."/>
            <person name="Mondo S."/>
            <person name="Kiss B."/>
            <person name="Balint B."/>
            <person name="Kues U."/>
            <person name="Barry K."/>
            <person name="Hegedus J.C."/>
            <person name="Henrissat B."/>
            <person name="Johnson J."/>
            <person name="Lipzen A."/>
            <person name="Ohm R."/>
            <person name="Nagy I."/>
            <person name="Pangilinan J."/>
            <person name="Yan J."/>
            <person name="Xiong Y."/>
            <person name="Grigoriev I.V."/>
            <person name="Hibbett D.S."/>
            <person name="Nagy L.G."/>
        </authorList>
    </citation>
    <scope>NUCLEOTIDE SEQUENCE [LARGE SCALE GENOMIC DNA]</scope>
    <source>
        <strain evidence="3 4">SZMC22713</strain>
    </source>
</reference>
<evidence type="ECO:0000313" key="4">
    <source>
        <dbReference type="Proteomes" id="UP000294933"/>
    </source>
</evidence>
<evidence type="ECO:0000313" key="3">
    <source>
        <dbReference type="EMBL" id="TDL14381.1"/>
    </source>
</evidence>
<dbReference type="GO" id="GO:0006508">
    <property type="term" value="P:proteolysis"/>
    <property type="evidence" value="ECO:0007669"/>
    <property type="project" value="InterPro"/>
</dbReference>
<dbReference type="STRING" id="50990.A0A4Y7PH96"/>
<feature type="domain" description="DUF4100" evidence="2">
    <location>
        <begin position="127"/>
        <end position="338"/>
    </location>
</feature>
<dbReference type="InterPro" id="IPR001969">
    <property type="entry name" value="Aspartic_peptidase_AS"/>
</dbReference>
<feature type="compositionally biased region" description="Low complexity" evidence="1">
    <location>
        <begin position="9"/>
        <end position="21"/>
    </location>
</feature>
<accession>A0A4Y7PH96</accession>
<sequence length="442" mass="47832">RENPERELAAPATPATTPSPSNYLQVKLATSGQSAPVKQESPDFDNLLATLTAHVTSQIDSLGRQLANSLTLKNAPSSAPRQSPSRPQSPIDHTSCLFCMDPSHMMRECPTAQEYIRAGKVIKDARNRFVMPDSSPVPRAPIGKGLQYAIDAWHSNRARDAPPHMTVGSLFAYDDDTEPFEVGEFEICQEEEPYEAESNPSASTLAMMKTPKRSVRFELDAVELPRTSNGLPTKDKGKGKPPVSEPPVRSEVKTSSYSPPSTSSTPTVQTAKRPPPSSATKPAPQFKYHSAAEDQSLIDDTMKMILEGRLSELVTPAHLFAASPSLRARFVELLRTKRVDSADAAKIHAAILAADTYAATTDEEGTGTGTHVHQAQHDEPNTQNMAAASVPLREVECVVGEKCLEMGLIDSGAQIILVRQDLWCELGLPLSVTNSLTMEGIA</sequence>
<feature type="region of interest" description="Disordered" evidence="1">
    <location>
        <begin position="1"/>
        <end position="22"/>
    </location>
</feature>
<dbReference type="GO" id="GO:0004190">
    <property type="term" value="F:aspartic-type endopeptidase activity"/>
    <property type="evidence" value="ECO:0007669"/>
    <property type="project" value="InterPro"/>
</dbReference>
<dbReference type="Pfam" id="PF13352">
    <property type="entry name" value="DUF4100"/>
    <property type="match status" value="1"/>
</dbReference>
<proteinExistence type="predicted"/>
<protein>
    <recommendedName>
        <fullName evidence="2">DUF4100 domain-containing protein</fullName>
    </recommendedName>
</protein>
<dbReference type="PROSITE" id="PS00141">
    <property type="entry name" value="ASP_PROTEASE"/>
    <property type="match status" value="1"/>
</dbReference>
<feature type="compositionally biased region" description="Low complexity" evidence="1">
    <location>
        <begin position="246"/>
        <end position="267"/>
    </location>
</feature>
<organism evidence="3 4">
    <name type="scientific">Rickenella mellea</name>
    <dbReference type="NCBI Taxonomy" id="50990"/>
    <lineage>
        <taxon>Eukaryota</taxon>
        <taxon>Fungi</taxon>
        <taxon>Dikarya</taxon>
        <taxon>Basidiomycota</taxon>
        <taxon>Agaricomycotina</taxon>
        <taxon>Agaricomycetes</taxon>
        <taxon>Hymenochaetales</taxon>
        <taxon>Rickenellaceae</taxon>
        <taxon>Rickenella</taxon>
    </lineage>
</organism>
<evidence type="ECO:0000256" key="1">
    <source>
        <dbReference type="SAM" id="MobiDB-lite"/>
    </source>
</evidence>
<dbReference type="OrthoDB" id="3257444at2759"/>